<dbReference type="Gene3D" id="3.30.450.20">
    <property type="entry name" value="PAS domain"/>
    <property type="match status" value="3"/>
</dbReference>
<feature type="domain" description="Histidine kinase" evidence="13">
    <location>
        <begin position="569"/>
        <end position="792"/>
    </location>
</feature>
<feature type="domain" description="PAS" evidence="15">
    <location>
        <begin position="141"/>
        <end position="194"/>
    </location>
</feature>
<dbReference type="Gene3D" id="3.30.565.10">
    <property type="entry name" value="Histidine kinase-like ATPase, C-terminal domain"/>
    <property type="match status" value="1"/>
</dbReference>
<evidence type="ECO:0000256" key="5">
    <source>
        <dbReference type="ARBA" id="ARBA00022679"/>
    </source>
</evidence>
<dbReference type="EMBL" id="MGFH01000182">
    <property type="protein sequence ID" value="OGM03238.1"/>
    <property type="molecule type" value="Genomic_DNA"/>
</dbReference>
<dbReference type="CDD" id="cd00082">
    <property type="entry name" value="HisKA"/>
    <property type="match status" value="1"/>
</dbReference>
<evidence type="ECO:0000259" key="13">
    <source>
        <dbReference type="PROSITE" id="PS50109"/>
    </source>
</evidence>
<dbReference type="Pfam" id="PF01590">
    <property type="entry name" value="GAF"/>
    <property type="match status" value="1"/>
</dbReference>
<comment type="catalytic activity">
    <reaction evidence="1">
        <text>ATP + protein L-histidine = ADP + protein N-phospho-L-histidine.</text>
        <dbReference type="EC" id="2.7.13.3"/>
    </reaction>
</comment>
<sequence>MPGNYYENIFKYSPLACAYCKILLDGSGAAIDYEYIEVNGAFEKLTGLKVCEITGKKLSDIYPENPAVKSSRAAFFGEIALGGGDKEFEIYSELLDKWFKGSAFSPEKYYFVTQFTDITSEKTDLAQLSNFFSLNLDLLCIADTDGNFLKVNKAWEDTLGYTAEELEKKKFFDFIHKDDIEPTLKAVSQLAGQERVIRFVNRYRCKDGSYRHIEWRSHPQGKIIYAAATDVTEKVNAINYLREQSERLNNVIDGTNAGTWEWNIQTGEVIFNGRWAEIIGYTLNELAPVSITTWVNLTHPDDLKLSGQLLTNHFAGETAQYCCECRIKHKNGEWVWVADRGRVLEWTADKKPLKMYGTRIDITESKKLENELRLKGKMLSAITMAADEFLLNTDYYEAVKKGFEYLGNSTEVDRVYLFKNNFDETGVGSTSLTVEWCAAGVKEFIGDPSFRDIPFAEIQPVIKKLQTGLPYEAVTRAIGDVSFRSHLEFQGILSILVFPVFVEKKFWGFIGFDDCRTEKPFTESEHSILKAFCISVNRALARNIIEEELKKSKELAEAASVAKSQFLANMSHEIRTPLNGVIGFSDLLIKTRLDEVQSQYMKNVCNSANSLLELINDILDFSKIEAGKLELEEEKTDLIKLCESAVDIVRYQGDQKGIELLLKLSSDIPRFVYTDAVRLKQVLANLLGNAVKFTEHGEVELKAAPACFDHENKKVDIEFSVRDTGIGISTEQKKNLFKSFSQADASTTRKYGGSGLGLAISNKILEKMGDSLVLKSEPQEGSVFSFKLTLRFENDNSFAEVRLNKIKRVLVLDDNEPNRIILRDMLIHRGVSCEIAKNGLEALEMLQKSGAFDLIISDYNMPFMNGLEVIEKIRDLFGYKKECPAIILLYSSSETELIAAACKKLQVRARLVKPVKMSELSLLLTGIEAGNFPESNDEDKSAQTIYNAALSVRKYKILVAEDNEINFILARSMIKTLLPNAEIAEAKDGRQAVSAYGVFLPDLIFMDVQMPEIDGYTAASEIRKAEENSGIITRVPIIALTGETVTGEKERCINAGMDDYLSKPVVTAKIETAFRKWLIAGH</sequence>
<dbReference type="Proteomes" id="UP000178735">
    <property type="component" value="Unassembled WGS sequence"/>
</dbReference>
<comment type="caution">
    <text evidence="16">The sequence shown here is derived from an EMBL/GenBank/DDBJ whole genome shotgun (WGS) entry which is preliminary data.</text>
</comment>
<dbReference type="SMART" id="SM00388">
    <property type="entry name" value="HisKA"/>
    <property type="match status" value="1"/>
</dbReference>
<dbReference type="Pfam" id="PF00072">
    <property type="entry name" value="Response_reg"/>
    <property type="match status" value="2"/>
</dbReference>
<accession>A0A1F7WMA3</accession>
<dbReference type="SMART" id="SM00448">
    <property type="entry name" value="REC"/>
    <property type="match status" value="2"/>
</dbReference>
<proteinExistence type="predicted"/>
<evidence type="ECO:0000256" key="4">
    <source>
        <dbReference type="ARBA" id="ARBA00022553"/>
    </source>
</evidence>
<keyword evidence="8" id="KW-0067">ATP-binding</keyword>
<dbReference type="CDD" id="cd00130">
    <property type="entry name" value="PAS"/>
    <property type="match status" value="2"/>
</dbReference>
<dbReference type="FunFam" id="3.30.565.10:FF:000010">
    <property type="entry name" value="Sensor histidine kinase RcsC"/>
    <property type="match status" value="1"/>
</dbReference>
<dbReference type="SUPFAM" id="SSF52172">
    <property type="entry name" value="CheY-like"/>
    <property type="match status" value="2"/>
</dbReference>
<dbReference type="SMART" id="SM00065">
    <property type="entry name" value="GAF"/>
    <property type="match status" value="1"/>
</dbReference>
<dbReference type="PROSITE" id="PS50109">
    <property type="entry name" value="HIS_KIN"/>
    <property type="match status" value="1"/>
</dbReference>
<keyword evidence="5" id="KW-0808">Transferase</keyword>
<evidence type="ECO:0000256" key="10">
    <source>
        <dbReference type="ARBA" id="ARBA00023136"/>
    </source>
</evidence>
<evidence type="ECO:0000259" key="14">
    <source>
        <dbReference type="PROSITE" id="PS50110"/>
    </source>
</evidence>
<dbReference type="SUPFAM" id="SSF55781">
    <property type="entry name" value="GAF domain-like"/>
    <property type="match status" value="1"/>
</dbReference>
<evidence type="ECO:0000256" key="9">
    <source>
        <dbReference type="ARBA" id="ARBA00023012"/>
    </source>
</evidence>
<dbReference type="InterPro" id="IPR000014">
    <property type="entry name" value="PAS"/>
</dbReference>
<feature type="domain" description="Response regulatory" evidence="14">
    <location>
        <begin position="808"/>
        <end position="928"/>
    </location>
</feature>
<dbReference type="SMART" id="SM00086">
    <property type="entry name" value="PAC"/>
    <property type="match status" value="2"/>
</dbReference>
<dbReference type="Gene3D" id="3.40.50.2300">
    <property type="match status" value="2"/>
</dbReference>
<feature type="modified residue" description="4-aspartylphosphate" evidence="12">
    <location>
        <position position="858"/>
    </location>
</feature>
<name>A0A1F7WMA3_9BACT</name>
<dbReference type="InterPro" id="IPR001789">
    <property type="entry name" value="Sig_transdc_resp-reg_receiver"/>
</dbReference>
<keyword evidence="7" id="KW-0418">Kinase</keyword>
<feature type="modified residue" description="4-aspartylphosphate" evidence="12">
    <location>
        <position position="1007"/>
    </location>
</feature>
<dbReference type="Pfam" id="PF00512">
    <property type="entry name" value="HisKA"/>
    <property type="match status" value="1"/>
</dbReference>
<dbReference type="SMART" id="SM00091">
    <property type="entry name" value="PAS"/>
    <property type="match status" value="2"/>
</dbReference>
<evidence type="ECO:0000256" key="2">
    <source>
        <dbReference type="ARBA" id="ARBA00004370"/>
    </source>
</evidence>
<dbReference type="EC" id="2.7.13.3" evidence="3"/>
<keyword evidence="11" id="KW-0131">Cell cycle</keyword>
<evidence type="ECO:0000256" key="11">
    <source>
        <dbReference type="ARBA" id="ARBA00023306"/>
    </source>
</evidence>
<evidence type="ECO:0000256" key="6">
    <source>
        <dbReference type="ARBA" id="ARBA00022741"/>
    </source>
</evidence>
<dbReference type="InterPro" id="IPR011006">
    <property type="entry name" value="CheY-like_superfamily"/>
</dbReference>
<keyword evidence="4 12" id="KW-0597">Phosphoprotein</keyword>
<dbReference type="InterPro" id="IPR036890">
    <property type="entry name" value="HATPase_C_sf"/>
</dbReference>
<dbReference type="SUPFAM" id="SSF55874">
    <property type="entry name" value="ATPase domain of HSP90 chaperone/DNA topoisomerase II/histidine kinase"/>
    <property type="match status" value="1"/>
</dbReference>
<dbReference type="Pfam" id="PF13426">
    <property type="entry name" value="PAS_9"/>
    <property type="match status" value="1"/>
</dbReference>
<evidence type="ECO:0000256" key="12">
    <source>
        <dbReference type="PROSITE-ProRule" id="PRU00169"/>
    </source>
</evidence>
<evidence type="ECO:0000313" key="17">
    <source>
        <dbReference type="Proteomes" id="UP000178735"/>
    </source>
</evidence>
<dbReference type="PANTHER" id="PTHR45339">
    <property type="entry name" value="HYBRID SIGNAL TRANSDUCTION HISTIDINE KINASE J"/>
    <property type="match status" value="1"/>
</dbReference>
<dbReference type="PRINTS" id="PR00344">
    <property type="entry name" value="BCTRLSENSOR"/>
</dbReference>
<reference evidence="16 17" key="1">
    <citation type="journal article" date="2016" name="Nat. Commun.">
        <title>Thousands of microbial genomes shed light on interconnected biogeochemical processes in an aquifer system.</title>
        <authorList>
            <person name="Anantharaman K."/>
            <person name="Brown C.T."/>
            <person name="Hug L.A."/>
            <person name="Sharon I."/>
            <person name="Castelle C.J."/>
            <person name="Probst A.J."/>
            <person name="Thomas B.C."/>
            <person name="Singh A."/>
            <person name="Wilkins M.J."/>
            <person name="Karaoz U."/>
            <person name="Brodie E.L."/>
            <person name="Williams K.H."/>
            <person name="Hubbard S.S."/>
            <person name="Banfield J.F."/>
        </authorList>
    </citation>
    <scope>NUCLEOTIDE SEQUENCE [LARGE SCALE GENOMIC DNA]</scope>
</reference>
<dbReference type="FunFam" id="1.10.287.130:FF:000038">
    <property type="entry name" value="Sensory transduction histidine kinase"/>
    <property type="match status" value="1"/>
</dbReference>
<dbReference type="Pfam" id="PF08447">
    <property type="entry name" value="PAS_3"/>
    <property type="match status" value="2"/>
</dbReference>
<evidence type="ECO:0000256" key="1">
    <source>
        <dbReference type="ARBA" id="ARBA00000085"/>
    </source>
</evidence>
<dbReference type="GO" id="GO:0000155">
    <property type="term" value="F:phosphorelay sensor kinase activity"/>
    <property type="evidence" value="ECO:0007669"/>
    <property type="project" value="InterPro"/>
</dbReference>
<organism evidence="16 17">
    <name type="scientific">Candidatus Wallbacteria bacterium GWC2_49_35</name>
    <dbReference type="NCBI Taxonomy" id="1817813"/>
    <lineage>
        <taxon>Bacteria</taxon>
        <taxon>Candidatus Walliibacteriota</taxon>
    </lineage>
</organism>
<dbReference type="GO" id="GO:0016020">
    <property type="term" value="C:membrane"/>
    <property type="evidence" value="ECO:0007669"/>
    <property type="project" value="UniProtKB-SubCell"/>
</dbReference>
<evidence type="ECO:0000256" key="3">
    <source>
        <dbReference type="ARBA" id="ARBA00012438"/>
    </source>
</evidence>
<dbReference type="PROSITE" id="PS50110">
    <property type="entry name" value="RESPONSE_REGULATORY"/>
    <property type="match status" value="2"/>
</dbReference>
<dbReference type="GO" id="GO:0005524">
    <property type="term" value="F:ATP binding"/>
    <property type="evidence" value="ECO:0007669"/>
    <property type="project" value="UniProtKB-KW"/>
</dbReference>
<dbReference type="InterPro" id="IPR003661">
    <property type="entry name" value="HisK_dim/P_dom"/>
</dbReference>
<evidence type="ECO:0000313" key="16">
    <source>
        <dbReference type="EMBL" id="OGM03238.1"/>
    </source>
</evidence>
<comment type="subcellular location">
    <subcellularLocation>
        <location evidence="2">Membrane</location>
    </subcellularLocation>
</comment>
<dbReference type="InterPro" id="IPR013655">
    <property type="entry name" value="PAS_fold_3"/>
</dbReference>
<keyword evidence="9" id="KW-0902">Two-component regulatory system</keyword>
<keyword evidence="10" id="KW-0472">Membrane</keyword>
<dbReference type="SUPFAM" id="SSF55785">
    <property type="entry name" value="PYP-like sensor domain (PAS domain)"/>
    <property type="match status" value="2"/>
</dbReference>
<dbReference type="Gene3D" id="1.10.287.130">
    <property type="match status" value="1"/>
</dbReference>
<dbReference type="AlphaFoldDB" id="A0A1F7WMA3"/>
<feature type="domain" description="PAS" evidence="15">
    <location>
        <begin position="244"/>
        <end position="317"/>
    </location>
</feature>
<dbReference type="InterPro" id="IPR036097">
    <property type="entry name" value="HisK_dim/P_sf"/>
</dbReference>
<dbReference type="STRING" id="1817813.A2008_06170"/>
<dbReference type="Gene3D" id="3.30.450.40">
    <property type="match status" value="1"/>
</dbReference>
<evidence type="ECO:0000256" key="7">
    <source>
        <dbReference type="ARBA" id="ARBA00022777"/>
    </source>
</evidence>
<dbReference type="InterPro" id="IPR005467">
    <property type="entry name" value="His_kinase_dom"/>
</dbReference>
<dbReference type="CDD" id="cd17546">
    <property type="entry name" value="REC_hyHK_CKI1_RcsC-like"/>
    <property type="match status" value="2"/>
</dbReference>
<dbReference type="InterPro" id="IPR003018">
    <property type="entry name" value="GAF"/>
</dbReference>
<dbReference type="InterPro" id="IPR035965">
    <property type="entry name" value="PAS-like_dom_sf"/>
</dbReference>
<dbReference type="PANTHER" id="PTHR45339:SF1">
    <property type="entry name" value="HYBRID SIGNAL TRANSDUCTION HISTIDINE KINASE J"/>
    <property type="match status" value="1"/>
</dbReference>
<dbReference type="PROSITE" id="PS50112">
    <property type="entry name" value="PAS"/>
    <property type="match status" value="2"/>
</dbReference>
<keyword evidence="6" id="KW-0547">Nucleotide-binding</keyword>
<feature type="domain" description="Response regulatory" evidence="14">
    <location>
        <begin position="956"/>
        <end position="1078"/>
    </location>
</feature>
<dbReference type="CDD" id="cd16922">
    <property type="entry name" value="HATPase_EvgS-ArcB-TorS-like"/>
    <property type="match status" value="1"/>
</dbReference>
<dbReference type="SMART" id="SM00387">
    <property type="entry name" value="HATPase_c"/>
    <property type="match status" value="1"/>
</dbReference>
<evidence type="ECO:0000259" key="15">
    <source>
        <dbReference type="PROSITE" id="PS50112"/>
    </source>
</evidence>
<dbReference type="Pfam" id="PF02518">
    <property type="entry name" value="HATPase_c"/>
    <property type="match status" value="1"/>
</dbReference>
<dbReference type="NCBIfam" id="TIGR00229">
    <property type="entry name" value="sensory_box"/>
    <property type="match status" value="2"/>
</dbReference>
<dbReference type="InterPro" id="IPR029016">
    <property type="entry name" value="GAF-like_dom_sf"/>
</dbReference>
<dbReference type="SUPFAM" id="SSF47384">
    <property type="entry name" value="Homodimeric domain of signal transducing histidine kinase"/>
    <property type="match status" value="1"/>
</dbReference>
<evidence type="ECO:0000256" key="8">
    <source>
        <dbReference type="ARBA" id="ARBA00022840"/>
    </source>
</evidence>
<dbReference type="InterPro" id="IPR003594">
    <property type="entry name" value="HATPase_dom"/>
</dbReference>
<dbReference type="InterPro" id="IPR001610">
    <property type="entry name" value="PAC"/>
</dbReference>
<gene>
    <name evidence="16" type="ORF">A2008_06170</name>
</gene>
<dbReference type="InterPro" id="IPR004358">
    <property type="entry name" value="Sig_transdc_His_kin-like_C"/>
</dbReference>
<protein>
    <recommendedName>
        <fullName evidence="3">histidine kinase</fullName>
        <ecNumber evidence="3">2.7.13.3</ecNumber>
    </recommendedName>
</protein>